<organism evidence="3">
    <name type="scientific">Brachypodium distachyon</name>
    <name type="common">Purple false brome</name>
    <name type="synonym">Trachynia distachya</name>
    <dbReference type="NCBI Taxonomy" id="15368"/>
    <lineage>
        <taxon>Eukaryota</taxon>
        <taxon>Viridiplantae</taxon>
        <taxon>Streptophyta</taxon>
        <taxon>Embryophyta</taxon>
        <taxon>Tracheophyta</taxon>
        <taxon>Spermatophyta</taxon>
        <taxon>Magnoliopsida</taxon>
        <taxon>Liliopsida</taxon>
        <taxon>Poales</taxon>
        <taxon>Poaceae</taxon>
        <taxon>BOP clade</taxon>
        <taxon>Pooideae</taxon>
        <taxon>Stipodae</taxon>
        <taxon>Brachypodieae</taxon>
        <taxon>Brachypodium</taxon>
    </lineage>
</organism>
<evidence type="ECO:0008006" key="5">
    <source>
        <dbReference type="Google" id="ProtNLM"/>
    </source>
</evidence>
<name>I1H982_BRADI</name>
<evidence type="ECO:0000313" key="3">
    <source>
        <dbReference type="EnsemblPlants" id="KQK23414"/>
    </source>
</evidence>
<sequence>MVFHVLKRLGPFVRRSIQYQLPQLPPWVNGLGPQNHISAIPSADDENKDPKDSQQANARKRTVLKKNEEKFPRAVRKWCWINAEEVPGRHPGRWRKDPYGNVLCKKQTTTLGLSYFHYDHIHPRSRGGKGVKENCQLLLAYLNIFKSNDIKTREEMVDNSYHITYSNEELDLIECNVYGNVVRPGHAETDPECRTYLKKEINDMASINWTRRTRACDSFTEFLLVSYAVEHGLNSKPIYAKLSPKH</sequence>
<dbReference type="Gramene" id="KQK23414">
    <property type="protein sequence ID" value="KQK23414"/>
    <property type="gene ID" value="BRADI_1g73240v3"/>
</dbReference>
<dbReference type="PANTHER" id="PTHR33427:SF1">
    <property type="entry name" value="F6A14.21 PROTEIN"/>
    <property type="match status" value="1"/>
</dbReference>
<evidence type="ECO:0000313" key="2">
    <source>
        <dbReference type="EMBL" id="KQK23414.1"/>
    </source>
</evidence>
<dbReference type="HOGENOM" id="CLU_1130420_0_0_1"/>
<dbReference type="PANTHER" id="PTHR33427">
    <property type="entry name" value="HNH ENDONUCLEASE"/>
    <property type="match status" value="1"/>
</dbReference>
<proteinExistence type="predicted"/>
<reference evidence="3" key="3">
    <citation type="submission" date="2018-08" db="UniProtKB">
        <authorList>
            <consortium name="EnsemblPlants"/>
        </authorList>
    </citation>
    <scope>IDENTIFICATION</scope>
    <source>
        <strain evidence="3">cv. Bd21</strain>
    </source>
</reference>
<dbReference type="KEGG" id="bdi:100824123"/>
<reference evidence="2" key="2">
    <citation type="submission" date="2017-06" db="EMBL/GenBank/DDBJ databases">
        <title>WGS assembly of Brachypodium distachyon.</title>
        <authorList>
            <consortium name="The International Brachypodium Initiative"/>
            <person name="Lucas S."/>
            <person name="Harmon-Smith M."/>
            <person name="Lail K."/>
            <person name="Tice H."/>
            <person name="Grimwood J."/>
            <person name="Bruce D."/>
            <person name="Barry K."/>
            <person name="Shu S."/>
            <person name="Lindquist E."/>
            <person name="Wang M."/>
            <person name="Pitluck S."/>
            <person name="Vogel J.P."/>
            <person name="Garvin D.F."/>
            <person name="Mockler T.C."/>
            <person name="Schmutz J."/>
            <person name="Rokhsar D."/>
            <person name="Bevan M.W."/>
        </authorList>
    </citation>
    <scope>NUCLEOTIDE SEQUENCE</scope>
    <source>
        <strain evidence="2">Bd21</strain>
    </source>
</reference>
<reference evidence="2 3" key="1">
    <citation type="journal article" date="2010" name="Nature">
        <title>Genome sequencing and analysis of the model grass Brachypodium distachyon.</title>
        <authorList>
            <consortium name="International Brachypodium Initiative"/>
        </authorList>
    </citation>
    <scope>NUCLEOTIDE SEQUENCE [LARGE SCALE GENOMIC DNA]</scope>
    <source>
        <strain evidence="2">Bd21</strain>
        <strain evidence="3">cv. Bd21</strain>
    </source>
</reference>
<keyword evidence="4" id="KW-1185">Reference proteome</keyword>
<feature type="region of interest" description="Disordered" evidence="1">
    <location>
        <begin position="35"/>
        <end position="61"/>
    </location>
</feature>
<evidence type="ECO:0000313" key="4">
    <source>
        <dbReference type="Proteomes" id="UP000008810"/>
    </source>
</evidence>
<dbReference type="RefSeq" id="XP_003558716.1">
    <property type="nucleotide sequence ID" value="XM_003558668.4"/>
</dbReference>
<gene>
    <name evidence="3" type="primary">LOC100824123</name>
    <name evidence="2" type="ORF">BRADI_1g73240v3</name>
</gene>
<dbReference type="GeneID" id="100824123"/>
<accession>I1H982</accession>
<dbReference type="Gene3D" id="1.10.30.50">
    <property type="match status" value="1"/>
</dbReference>
<dbReference type="EnsemblPlants" id="KQK23414">
    <property type="protein sequence ID" value="KQK23414"/>
    <property type="gene ID" value="BRADI_1g73240v3"/>
</dbReference>
<dbReference type="AlphaFoldDB" id="I1H982"/>
<dbReference type="EMBL" id="CM000880">
    <property type="protein sequence ID" value="KQK23414.1"/>
    <property type="molecule type" value="Genomic_DNA"/>
</dbReference>
<dbReference type="Proteomes" id="UP000008810">
    <property type="component" value="Chromosome 1"/>
</dbReference>
<protein>
    <recommendedName>
        <fullName evidence="5">HNH nuclease domain-containing protein</fullName>
    </recommendedName>
</protein>
<evidence type="ECO:0000256" key="1">
    <source>
        <dbReference type="SAM" id="MobiDB-lite"/>
    </source>
</evidence>